<feature type="domain" description="N-acetyltransferase" evidence="1">
    <location>
        <begin position="127"/>
        <end position="261"/>
    </location>
</feature>
<dbReference type="GO" id="GO:0016747">
    <property type="term" value="F:acyltransferase activity, transferring groups other than amino-acyl groups"/>
    <property type="evidence" value="ECO:0007669"/>
    <property type="project" value="InterPro"/>
</dbReference>
<dbReference type="Gene3D" id="3.40.630.30">
    <property type="match status" value="1"/>
</dbReference>
<evidence type="ECO:0000313" key="3">
    <source>
        <dbReference type="Proteomes" id="UP000249163"/>
    </source>
</evidence>
<dbReference type="PROSITE" id="PS51186">
    <property type="entry name" value="GNAT"/>
    <property type="match status" value="1"/>
</dbReference>
<dbReference type="Proteomes" id="UP000249163">
    <property type="component" value="Chromosome"/>
</dbReference>
<evidence type="ECO:0000259" key="1">
    <source>
        <dbReference type="PROSITE" id="PS51186"/>
    </source>
</evidence>
<dbReference type="InterPro" id="IPR000182">
    <property type="entry name" value="GNAT_dom"/>
</dbReference>
<accession>A0AAD0P385</accession>
<dbReference type="InterPro" id="IPR027365">
    <property type="entry name" value="GNAT_acetyltra_YdfB-like"/>
</dbReference>
<evidence type="ECO:0000313" key="2">
    <source>
        <dbReference type="EMBL" id="AWV33974.1"/>
    </source>
</evidence>
<proteinExistence type="predicted"/>
<dbReference type="EMBL" id="CP021965">
    <property type="protein sequence ID" value="AWV33974.1"/>
    <property type="molecule type" value="Genomic_DNA"/>
</dbReference>
<dbReference type="CDD" id="cd04301">
    <property type="entry name" value="NAT_SF"/>
    <property type="match status" value="1"/>
</dbReference>
<name>A0AAD0P385_9BACL</name>
<protein>
    <recommendedName>
        <fullName evidence="1">N-acetyltransferase domain-containing protein</fullName>
    </recommendedName>
</protein>
<organism evidence="2 3">
    <name type="scientific">Paenibacillus odorifer</name>
    <dbReference type="NCBI Taxonomy" id="189426"/>
    <lineage>
        <taxon>Bacteria</taxon>
        <taxon>Bacillati</taxon>
        <taxon>Bacillota</taxon>
        <taxon>Bacilli</taxon>
        <taxon>Bacillales</taxon>
        <taxon>Paenibacillaceae</taxon>
        <taxon>Paenibacillus</taxon>
    </lineage>
</organism>
<dbReference type="AlphaFoldDB" id="A0AAD0P385"/>
<dbReference type="InterPro" id="IPR016181">
    <property type="entry name" value="Acyl_CoA_acyltransferase"/>
</dbReference>
<reference evidence="2 3" key="1">
    <citation type="submission" date="2017-06" db="EMBL/GenBank/DDBJ databases">
        <title>Complete genome sequence of Paenibacillus odorifer CBA7130.</title>
        <authorList>
            <person name="Nam Y.-D."/>
            <person name="Kang J."/>
            <person name="Chung W.-H."/>
        </authorList>
    </citation>
    <scope>NUCLEOTIDE SEQUENCE [LARGE SCALE GENOMIC DNA]</scope>
    <source>
        <strain evidence="2 3">CBA7130</strain>
    </source>
</reference>
<dbReference type="SUPFAM" id="SSF55729">
    <property type="entry name" value="Acyl-CoA N-acyltransferases (Nat)"/>
    <property type="match status" value="1"/>
</dbReference>
<dbReference type="Pfam" id="PF12746">
    <property type="entry name" value="GNAT_acetyltran"/>
    <property type="match status" value="1"/>
</dbReference>
<gene>
    <name evidence="2" type="ORF">CD191_15880</name>
</gene>
<sequence>MDVHQNERIINKLQTNPLKNVSLLKMLNSFHEVMETHLVEQGDQWGIVLLLPATAYAYDHRVYPQADYIVFLDYSCPDIFPALLPLLPAQAKLVFKLQDVKYQEALSAHFSLEKARGFFSYSTAEGLRYSKDKEVAINHSFDERLLPLWAANHYNKEEIEEYFQKGAFSVSIFQGDNPVSTCLAFRNEEQIWEIGAVHTLEAFQRYGYAKKVVRTAIHATLERGFIPRYHVLERNQASIRLAESIGLVPCVQLEHWINYIQ</sequence>